<accession>A0A6I9PNQ7</accession>
<feature type="region of interest" description="Disordered" evidence="1">
    <location>
        <begin position="101"/>
        <end position="121"/>
    </location>
</feature>
<dbReference type="KEGG" id="ncc:104960700"/>
<dbReference type="GO" id="GO:0015631">
    <property type="term" value="F:tubulin binding"/>
    <property type="evidence" value="ECO:0007669"/>
    <property type="project" value="TreeGrafter"/>
</dbReference>
<feature type="compositionally biased region" description="Polar residues" evidence="1">
    <location>
        <begin position="110"/>
        <end position="121"/>
    </location>
</feature>
<evidence type="ECO:0000256" key="1">
    <source>
        <dbReference type="SAM" id="MobiDB-lite"/>
    </source>
</evidence>
<reference evidence="3" key="1">
    <citation type="submission" date="2025-08" db="UniProtKB">
        <authorList>
            <consortium name="RefSeq"/>
        </authorList>
    </citation>
    <scope>IDENTIFICATION</scope>
    <source>
        <tissue evidence="3">Muscle</tissue>
    </source>
</reference>
<dbReference type="InterPro" id="IPR033304">
    <property type="entry name" value="DLEC1"/>
</dbReference>
<dbReference type="GeneID" id="104960700"/>
<dbReference type="RefSeq" id="XP_010787156.1">
    <property type="nucleotide sequence ID" value="XM_010788854.1"/>
</dbReference>
<dbReference type="GO" id="GO:0005929">
    <property type="term" value="C:cilium"/>
    <property type="evidence" value="ECO:0007669"/>
    <property type="project" value="TreeGrafter"/>
</dbReference>
<organism evidence="2 3">
    <name type="scientific">Notothenia coriiceps</name>
    <name type="common">black rockcod</name>
    <dbReference type="NCBI Taxonomy" id="8208"/>
    <lineage>
        <taxon>Eukaryota</taxon>
        <taxon>Metazoa</taxon>
        <taxon>Chordata</taxon>
        <taxon>Craniata</taxon>
        <taxon>Vertebrata</taxon>
        <taxon>Euteleostomi</taxon>
        <taxon>Actinopterygii</taxon>
        <taxon>Neopterygii</taxon>
        <taxon>Teleostei</taxon>
        <taxon>Neoteleostei</taxon>
        <taxon>Acanthomorphata</taxon>
        <taxon>Eupercaria</taxon>
        <taxon>Perciformes</taxon>
        <taxon>Notothenioidei</taxon>
        <taxon>Nototheniidae</taxon>
        <taxon>Notothenia</taxon>
    </lineage>
</organism>
<dbReference type="PANTHER" id="PTHR46348:SF1">
    <property type="entry name" value="DELETED IN LUNG AND ESOPHAGEAL CANCER PROTEIN 1"/>
    <property type="match status" value="1"/>
</dbReference>
<keyword evidence="2" id="KW-1185">Reference proteome</keyword>
<proteinExistence type="predicted"/>
<protein>
    <submittedName>
        <fullName evidence="3">Deleted in lung and esophageal cancer protein 1-like</fullName>
    </submittedName>
</protein>
<dbReference type="GO" id="GO:0005737">
    <property type="term" value="C:cytoplasm"/>
    <property type="evidence" value="ECO:0007669"/>
    <property type="project" value="TreeGrafter"/>
</dbReference>
<dbReference type="AlphaFoldDB" id="A0A6I9PNQ7"/>
<dbReference type="PANTHER" id="PTHR46348">
    <property type="entry name" value="DELETED IN LUNG AND ESOPHAGEAL CANCER PROTEIN 1"/>
    <property type="match status" value="1"/>
</dbReference>
<gene>
    <name evidence="3" type="primary">LOC104960700</name>
</gene>
<dbReference type="GO" id="GO:0008285">
    <property type="term" value="P:negative regulation of cell population proliferation"/>
    <property type="evidence" value="ECO:0007669"/>
    <property type="project" value="InterPro"/>
</dbReference>
<dbReference type="OrthoDB" id="2115465at2759"/>
<dbReference type="Proteomes" id="UP000504611">
    <property type="component" value="Unplaced"/>
</dbReference>
<sequence>MAACVPGKVIRAQGLDLDPLRVDLLAAVKPAALSVQMEEEGGALQFHASAGDLLTAESEEKKLLVRDFDVTRALQLTNNSEMPLRFKLGARDPFVVLRPQTRVQSSSSSNPNTAESQTLLLQPQHSMQVRRGEHNTYSYQRNMC</sequence>
<evidence type="ECO:0000313" key="2">
    <source>
        <dbReference type="Proteomes" id="UP000504611"/>
    </source>
</evidence>
<evidence type="ECO:0000313" key="3">
    <source>
        <dbReference type="RefSeq" id="XP_010787156.1"/>
    </source>
</evidence>
<name>A0A6I9PNQ7_9TELE</name>